<feature type="domain" description="Nudix hydrolase" evidence="6">
    <location>
        <begin position="51"/>
        <end position="177"/>
    </location>
</feature>
<name>A0ABP1FIC0_9CHLO</name>
<gene>
    <name evidence="7" type="primary">g1586</name>
    <name evidence="7" type="ORF">VP750_LOCUS1357</name>
</gene>
<keyword evidence="3 5" id="KW-0694">RNA-binding</keyword>
<comment type="subcellular location">
    <subcellularLocation>
        <location evidence="5">Nucleus</location>
    </subcellularLocation>
    <text evidence="5">In punctate subnuclear structures localized adjacent to nuclear speckles, called paraspeckles.</text>
</comment>
<dbReference type="SUPFAM" id="SSF55811">
    <property type="entry name" value="Nudix"/>
    <property type="match status" value="1"/>
</dbReference>
<comment type="function">
    <text evidence="5">Component of the cleavage factor Im (CFIm) complex that plays a key role in pre-mRNA 3'-processing.</text>
</comment>
<evidence type="ECO:0000256" key="5">
    <source>
        <dbReference type="PIRNR" id="PIRNR017888"/>
    </source>
</evidence>
<keyword evidence="4 5" id="KW-0539">Nucleus</keyword>
<evidence type="ECO:0000313" key="7">
    <source>
        <dbReference type="EMBL" id="CAL5219698.1"/>
    </source>
</evidence>
<evidence type="ECO:0000256" key="4">
    <source>
        <dbReference type="ARBA" id="ARBA00023242"/>
    </source>
</evidence>
<dbReference type="InterPro" id="IPR000086">
    <property type="entry name" value="NUDIX_hydrolase_dom"/>
</dbReference>
<dbReference type="PIRSF" id="PIRSF017888">
    <property type="entry name" value="CPSF-25"/>
    <property type="match status" value="1"/>
</dbReference>
<comment type="subunit">
    <text evidence="5">Homodimer. Component of the cleavage factor Im (CFIm) complex.</text>
</comment>
<comment type="similarity">
    <text evidence="1 5">Belongs to the Nudix hydrolase family. CPSF5 subfamily.</text>
</comment>
<keyword evidence="2 5" id="KW-0507">mRNA processing</keyword>
<dbReference type="Proteomes" id="UP001497392">
    <property type="component" value="Unassembled WGS sequence"/>
</dbReference>
<comment type="caution">
    <text evidence="7">The sequence shown here is derived from an EMBL/GenBank/DDBJ whole genome shotgun (WGS) entry which is preliminary data.</text>
</comment>
<dbReference type="Gene3D" id="3.90.79.10">
    <property type="entry name" value="Nucleoside Triphosphate Pyrophosphohydrolase"/>
    <property type="match status" value="1"/>
</dbReference>
<dbReference type="EMBL" id="CAXHTA020000002">
    <property type="protein sequence ID" value="CAL5219698.1"/>
    <property type="molecule type" value="Genomic_DNA"/>
</dbReference>
<dbReference type="InterPro" id="IPR016706">
    <property type="entry name" value="Cleav_polyA_spec_factor_su5"/>
</dbReference>
<proteinExistence type="inferred from homology"/>
<dbReference type="PROSITE" id="PS51462">
    <property type="entry name" value="NUDIX"/>
    <property type="match status" value="1"/>
</dbReference>
<evidence type="ECO:0000256" key="1">
    <source>
        <dbReference type="ARBA" id="ARBA00009710"/>
    </source>
</evidence>
<evidence type="ECO:0000259" key="6">
    <source>
        <dbReference type="PROSITE" id="PS51462"/>
    </source>
</evidence>
<dbReference type="Pfam" id="PF13869">
    <property type="entry name" value="NUDIX_2"/>
    <property type="match status" value="1"/>
</dbReference>
<organism evidence="7 8">
    <name type="scientific">Coccomyxa viridis</name>
    <dbReference type="NCBI Taxonomy" id="1274662"/>
    <lineage>
        <taxon>Eukaryota</taxon>
        <taxon>Viridiplantae</taxon>
        <taxon>Chlorophyta</taxon>
        <taxon>core chlorophytes</taxon>
        <taxon>Trebouxiophyceae</taxon>
        <taxon>Trebouxiophyceae incertae sedis</taxon>
        <taxon>Coccomyxaceae</taxon>
        <taxon>Coccomyxa</taxon>
    </lineage>
</organism>
<protein>
    <recommendedName>
        <fullName evidence="5">Pre-mRNA cleavage factor Im 25 kDa subunit</fullName>
    </recommendedName>
</protein>
<evidence type="ECO:0000256" key="3">
    <source>
        <dbReference type="ARBA" id="ARBA00022884"/>
    </source>
</evidence>
<accession>A0ABP1FIC0</accession>
<dbReference type="CDD" id="cd18871">
    <property type="entry name" value="NUDIX_Cfim25_Nudt21"/>
    <property type="match status" value="1"/>
</dbReference>
<sequence>MEQSSTSAQTLITAYPVSNYNFGAKAAKLEKDRSTQERLSRMEDKYRREGIRRSVEAVILVHDHNHPHVLLLQLGSAFFKLPGGRLRPGEDDREGLRRKLTTQLSPEAASLAFSWDVADCIGIYWRPNFDVSMYPYLPAHITRPKEVKKIFLVPLPEKCYLAIPRNFKIVAVPLFDLYENSSRYGAILASLPGLLSRFRLTLAGATISPADLEAREVEPSEEQLRH</sequence>
<dbReference type="PANTHER" id="PTHR13047">
    <property type="entry name" value="PRE-MRNA CLEAVAGE FACTOR IM, 25KD SUBUNIT"/>
    <property type="match status" value="1"/>
</dbReference>
<evidence type="ECO:0000313" key="8">
    <source>
        <dbReference type="Proteomes" id="UP001497392"/>
    </source>
</evidence>
<dbReference type="InterPro" id="IPR015797">
    <property type="entry name" value="NUDIX_hydrolase-like_dom_sf"/>
</dbReference>
<evidence type="ECO:0000256" key="2">
    <source>
        <dbReference type="ARBA" id="ARBA00022664"/>
    </source>
</evidence>
<keyword evidence="8" id="KW-1185">Reference proteome</keyword>
<reference evidence="7 8" key="1">
    <citation type="submission" date="2024-06" db="EMBL/GenBank/DDBJ databases">
        <authorList>
            <person name="Kraege A."/>
            <person name="Thomma B."/>
        </authorList>
    </citation>
    <scope>NUCLEOTIDE SEQUENCE [LARGE SCALE GENOMIC DNA]</scope>
</reference>